<gene>
    <name evidence="3" type="ORF">JCM19294_1862</name>
</gene>
<feature type="domain" description="DUF7619" evidence="2">
    <location>
        <begin position="426"/>
        <end position="559"/>
    </location>
</feature>
<evidence type="ECO:0000256" key="1">
    <source>
        <dbReference type="ARBA" id="ARBA00022729"/>
    </source>
</evidence>
<accession>A0A090PZS5</accession>
<proteinExistence type="predicted"/>
<comment type="caution">
    <text evidence="3">The sequence shown here is derived from an EMBL/GenBank/DDBJ whole genome shotgun (WGS) entry which is preliminary data.</text>
</comment>
<organism evidence="3 4">
    <name type="scientific">Nonlabens tegetincola</name>
    <dbReference type="NCBI Taxonomy" id="323273"/>
    <lineage>
        <taxon>Bacteria</taxon>
        <taxon>Pseudomonadati</taxon>
        <taxon>Bacteroidota</taxon>
        <taxon>Flavobacteriia</taxon>
        <taxon>Flavobacteriales</taxon>
        <taxon>Flavobacteriaceae</taxon>
        <taxon>Nonlabens</taxon>
    </lineage>
</organism>
<dbReference type="EMBL" id="BBML01000002">
    <property type="protein sequence ID" value="GAK96349.1"/>
    <property type="molecule type" value="Genomic_DNA"/>
</dbReference>
<keyword evidence="4" id="KW-1185">Reference proteome</keyword>
<protein>
    <recommendedName>
        <fullName evidence="2">DUF7619 domain-containing protein</fullName>
    </recommendedName>
</protein>
<evidence type="ECO:0000313" key="3">
    <source>
        <dbReference type="EMBL" id="GAK96349.1"/>
    </source>
</evidence>
<dbReference type="STRING" id="319236.BST91_08440"/>
<dbReference type="AlphaFoldDB" id="A0A090PZS5"/>
<dbReference type="InterPro" id="IPR055353">
    <property type="entry name" value="DUF7619"/>
</dbReference>
<evidence type="ECO:0000259" key="2">
    <source>
        <dbReference type="Pfam" id="PF24595"/>
    </source>
</evidence>
<dbReference type="InterPro" id="IPR026444">
    <property type="entry name" value="Secre_tail"/>
</dbReference>
<dbReference type="eggNOG" id="COG4886">
    <property type="taxonomic scope" value="Bacteria"/>
</dbReference>
<reference evidence="3" key="1">
    <citation type="journal article" date="2014" name="Genome Announc.">
        <title>Draft Genome Sequences of Marine Flavobacterium Nonlabens Strains NR17, NR24, NR27, NR32, NR33, and Ara13.</title>
        <authorList>
            <person name="Nakanishi M."/>
            <person name="Meirelles P."/>
            <person name="Suzuki R."/>
            <person name="Takatani N."/>
            <person name="Mino S."/>
            <person name="Suda W."/>
            <person name="Oshima K."/>
            <person name="Hattori M."/>
            <person name="Ohkuma M."/>
            <person name="Hosokawa M."/>
            <person name="Miyashita K."/>
            <person name="Thompson F.L."/>
            <person name="Niwa A."/>
            <person name="Sawabe T."/>
            <person name="Sawabe T."/>
        </authorList>
    </citation>
    <scope>NUCLEOTIDE SEQUENCE [LARGE SCALE GENOMIC DNA]</scope>
    <source>
        <strain evidence="3">JCM 19294</strain>
    </source>
</reference>
<name>A0A090PZS5_9FLAO</name>
<dbReference type="Pfam" id="PF24595">
    <property type="entry name" value="DUF7619"/>
    <property type="match status" value="1"/>
</dbReference>
<dbReference type="Proteomes" id="UP000029221">
    <property type="component" value="Unassembled WGS sequence"/>
</dbReference>
<dbReference type="RefSeq" id="WP_042277610.1">
    <property type="nucleotide sequence ID" value="NZ_BBML01000002.1"/>
</dbReference>
<evidence type="ECO:0000313" key="4">
    <source>
        <dbReference type="Proteomes" id="UP000029221"/>
    </source>
</evidence>
<keyword evidence="1" id="KW-0732">Signal</keyword>
<sequence>MVTPSTLPPGIQVYLTGRIPLSGDNYAGIGLRNTQATLTASDGTTTITELSDGRDFQGNSIDDGPTDYFVLESPSYGVIYIDDNLNGQYDAGIDTFLPQVRINLYDSAGNTDFLMTNETGWWYFDNSFLQNNSPGNFTYGAIIDVNTLPANGTRTYQLTDGDNPFIPNGTLAFNFNMSHGFVSSDFGTIEASAFLDENNNGMRDTNEVNVPYVDFEFIKDNDPTSALIINSGNDGIVRRFDSNPGIQLNDVKATLTNNSSFYTITTPDYDDITTTINQTFYAPFALTENSSSNRDTAVYLTNVASPNPGFASRCRITIDNRSPGISTGNLQFTADPNASILNVFDQNGNDLLVNGVATATTFGFVMNYSIPYFSQKEIDVVMDTPITGVQMGDVFTHNTTILPTSIDVDSGNNTQNIDISVIASYDPNDITEIRGPSIPINLFSTTDFLEYTIRFQNEGTANAQFVRILSSIDAMLDLTTLEMLSSSHSYTYTITGNELDWYFDNIQLVPQSVDEQASQGYIKYRIKPRAGFSVGDVISAQARIFFDYNPAVFTEEWTSTFDSSASINDSRENVTVYPNPINNHNELHISQLENGKFELFGVTGIRLYSGEYHEGVIKLNNLSPGIFFLKVIGNGRSAVIKLIKE</sequence>
<dbReference type="NCBIfam" id="TIGR04183">
    <property type="entry name" value="Por_Secre_tail"/>
    <property type="match status" value="1"/>
</dbReference>